<evidence type="ECO:0000313" key="1">
    <source>
        <dbReference type="EMBL" id="MYL36032.1"/>
    </source>
</evidence>
<dbReference type="AlphaFoldDB" id="A0A6I5A7B3"/>
<dbReference type="EMBL" id="WMEQ01000026">
    <property type="protein sequence ID" value="MYL36032.1"/>
    <property type="molecule type" value="Genomic_DNA"/>
</dbReference>
<sequence length="75" mass="9218">MNSKQLHDIINECEDVIMVYLDKNRFRDAEEKLDEMCLYVDKLCKYKHLEDVVTFYRKKENQLRAYIKNKEIRLS</sequence>
<organism evidence="1 2">
    <name type="scientific">Pontibacillus yanchengensis</name>
    <dbReference type="NCBI Taxonomy" id="462910"/>
    <lineage>
        <taxon>Bacteria</taxon>
        <taxon>Bacillati</taxon>
        <taxon>Bacillota</taxon>
        <taxon>Bacilli</taxon>
        <taxon>Bacillales</taxon>
        <taxon>Bacillaceae</taxon>
        <taxon>Pontibacillus</taxon>
    </lineage>
</organism>
<accession>A0A6I5A7B3</accession>
<dbReference type="Proteomes" id="UP000468638">
    <property type="component" value="Unassembled WGS sequence"/>
</dbReference>
<name>A0A6I5A7B3_9BACI</name>
<gene>
    <name evidence="1" type="ORF">GLW05_20895</name>
</gene>
<evidence type="ECO:0000313" key="2">
    <source>
        <dbReference type="Proteomes" id="UP000468638"/>
    </source>
</evidence>
<dbReference type="RefSeq" id="WP_160910331.1">
    <property type="nucleotide sequence ID" value="NZ_WMEQ01000026.1"/>
</dbReference>
<comment type="caution">
    <text evidence="1">The sequence shown here is derived from an EMBL/GenBank/DDBJ whole genome shotgun (WGS) entry which is preliminary data.</text>
</comment>
<proteinExistence type="predicted"/>
<reference evidence="1 2" key="1">
    <citation type="submission" date="2019-11" db="EMBL/GenBank/DDBJ databases">
        <title>Genome sequences of 17 halophilic strains isolated from different environments.</title>
        <authorList>
            <person name="Furrow R.E."/>
        </authorList>
    </citation>
    <scope>NUCLEOTIDE SEQUENCE [LARGE SCALE GENOMIC DNA]</scope>
    <source>
        <strain evidence="1 2">22514_16_FS</strain>
    </source>
</reference>
<protein>
    <submittedName>
        <fullName evidence="1">Uncharacterized protein</fullName>
    </submittedName>
</protein>